<feature type="compositionally biased region" description="Polar residues" evidence="1">
    <location>
        <begin position="30"/>
        <end position="54"/>
    </location>
</feature>
<evidence type="ECO:0000313" key="3">
    <source>
        <dbReference type="Proteomes" id="UP000009315"/>
    </source>
</evidence>
<proteinExistence type="predicted"/>
<dbReference type="STRING" id="1121428.DESHY_20119"/>
<dbReference type="AlphaFoldDB" id="K8DZ92"/>
<feature type="region of interest" description="Disordered" evidence="1">
    <location>
        <begin position="1"/>
        <end position="84"/>
    </location>
</feature>
<sequence>MVSHPVTQGSSLPMGNHRGLYRLTKDFRHSNQAGTHNSQMAIRNNKDNQTSGSRQLHHPIASHHRDSKSAFSTQGSNPQLAATT</sequence>
<protein>
    <submittedName>
        <fullName evidence="2">Uncharacterized protein</fullName>
    </submittedName>
</protein>
<evidence type="ECO:0000313" key="2">
    <source>
        <dbReference type="EMBL" id="CCO08250.1"/>
    </source>
</evidence>
<name>K8DZ92_9FIRM</name>
<evidence type="ECO:0000256" key="1">
    <source>
        <dbReference type="SAM" id="MobiDB-lite"/>
    </source>
</evidence>
<comment type="caution">
    <text evidence="2">The sequence shown here is derived from an EMBL/GenBank/DDBJ whole genome shotgun (WGS) entry which is preliminary data.</text>
</comment>
<organism evidence="2 3">
    <name type="scientific">Desulforamulus hydrothermalis Lam5 = DSM 18033</name>
    <dbReference type="NCBI Taxonomy" id="1121428"/>
    <lineage>
        <taxon>Bacteria</taxon>
        <taxon>Bacillati</taxon>
        <taxon>Bacillota</taxon>
        <taxon>Clostridia</taxon>
        <taxon>Eubacteriales</taxon>
        <taxon>Peptococcaceae</taxon>
        <taxon>Desulforamulus</taxon>
    </lineage>
</organism>
<gene>
    <name evidence="2" type="ORF">DESHY_20119</name>
</gene>
<keyword evidence="3" id="KW-1185">Reference proteome</keyword>
<dbReference type="Proteomes" id="UP000009315">
    <property type="component" value="Unassembled WGS sequence"/>
</dbReference>
<dbReference type="EMBL" id="CAOS01000009">
    <property type="protein sequence ID" value="CCO08250.1"/>
    <property type="molecule type" value="Genomic_DNA"/>
</dbReference>
<feature type="compositionally biased region" description="Polar residues" evidence="1">
    <location>
        <begin position="1"/>
        <end position="13"/>
    </location>
</feature>
<reference evidence="2 3" key="1">
    <citation type="journal article" date="2013" name="Genome Announc.">
        <title>Genome Sequence of the Sulfate-Reducing Bacterium Desulfotomaculum hydrothermale Lam5(T).</title>
        <authorList>
            <person name="Amin O."/>
            <person name="Fardeau M.L."/>
            <person name="Valette O."/>
            <person name="Hirschler-Rea A."/>
            <person name="Barbe V."/>
            <person name="Medigue C."/>
            <person name="Vacherie B."/>
            <person name="Ollivier B."/>
            <person name="Bertin P.N."/>
            <person name="Dolla A."/>
        </authorList>
    </citation>
    <scope>NUCLEOTIDE SEQUENCE [LARGE SCALE GENOMIC DNA]</scope>
    <source>
        <strain evidence="3">Lam5 / DSM 18033</strain>
    </source>
</reference>
<accession>K8DZ92</accession>
<feature type="compositionally biased region" description="Polar residues" evidence="1">
    <location>
        <begin position="69"/>
        <end position="84"/>
    </location>
</feature>